<sequence length="155" mass="17425">MRSSTSRIQSMTHTMINSLLQNDPCNTDTSCARTFVSDYEYLGGYYGACNEEKMLQALVEKGPLAVAYAVYDDFPNYDGGIYHHTGERNDFNPLEYVNHAVLLVGYGEDETTGEKFWTAKNSWGDSWGEDGYFRIRRGTNECAIESMAVDITAIP</sequence>
<dbReference type="InterPro" id="IPR013128">
    <property type="entry name" value="Peptidase_C1A"/>
</dbReference>
<dbReference type="PROSITE" id="PS00639">
    <property type="entry name" value="THIOL_PROTEASE_HIS"/>
    <property type="match status" value="1"/>
</dbReference>
<dbReference type="InterPro" id="IPR025661">
    <property type="entry name" value="Pept_asp_AS"/>
</dbReference>
<dbReference type="InterPro" id="IPR000668">
    <property type="entry name" value="Peptidase_C1A_C"/>
</dbReference>
<dbReference type="GO" id="GO:0006508">
    <property type="term" value="P:proteolysis"/>
    <property type="evidence" value="ECO:0007669"/>
    <property type="project" value="InterPro"/>
</dbReference>
<evidence type="ECO:0000259" key="3">
    <source>
        <dbReference type="SMART" id="SM00645"/>
    </source>
</evidence>
<dbReference type="PROSITE" id="PS00640">
    <property type="entry name" value="THIOL_PROTEASE_ASN"/>
    <property type="match status" value="1"/>
</dbReference>
<dbReference type="AlphaFoldDB" id="A0A0P4WFU7"/>
<dbReference type="PANTHER" id="PTHR12411">
    <property type="entry name" value="CYSTEINE PROTEASE FAMILY C1-RELATED"/>
    <property type="match status" value="1"/>
</dbReference>
<dbReference type="SUPFAM" id="SSF54001">
    <property type="entry name" value="Cysteine proteinases"/>
    <property type="match status" value="1"/>
</dbReference>
<comment type="similarity">
    <text evidence="1">Belongs to the peptidase C1 family.</text>
</comment>
<name>A0A0P4WFU7_SCYOL</name>
<accession>A0A0P4WFU7</accession>
<feature type="domain" description="Peptidase C1A papain C-terminal" evidence="3">
    <location>
        <begin position="2"/>
        <end position="152"/>
    </location>
</feature>
<protein>
    <recommendedName>
        <fullName evidence="3">Peptidase C1A papain C-terminal domain-containing protein</fullName>
    </recommendedName>
</protein>
<dbReference type="InterPro" id="IPR025660">
    <property type="entry name" value="Pept_his_AS"/>
</dbReference>
<dbReference type="InterPro" id="IPR038765">
    <property type="entry name" value="Papain-like_cys_pep_sf"/>
</dbReference>
<dbReference type="Gene3D" id="3.90.70.10">
    <property type="entry name" value="Cysteine proteinases"/>
    <property type="match status" value="1"/>
</dbReference>
<organism evidence="4">
    <name type="scientific">Scylla olivacea</name>
    <name type="common">Orange mud crab</name>
    <name type="synonym">Cancer olivacea</name>
    <dbReference type="NCBI Taxonomy" id="85551"/>
    <lineage>
        <taxon>Eukaryota</taxon>
        <taxon>Metazoa</taxon>
        <taxon>Ecdysozoa</taxon>
        <taxon>Arthropoda</taxon>
        <taxon>Crustacea</taxon>
        <taxon>Multicrustacea</taxon>
        <taxon>Malacostraca</taxon>
        <taxon>Eumalacostraca</taxon>
        <taxon>Eucarida</taxon>
        <taxon>Decapoda</taxon>
        <taxon>Pleocyemata</taxon>
        <taxon>Brachyura</taxon>
        <taxon>Eubrachyura</taxon>
        <taxon>Portunoidea</taxon>
        <taxon>Portunidae</taxon>
        <taxon>Portuninae</taxon>
        <taxon>Scylla</taxon>
    </lineage>
</organism>
<evidence type="ECO:0000256" key="2">
    <source>
        <dbReference type="ARBA" id="ARBA00023157"/>
    </source>
</evidence>
<dbReference type="EMBL" id="GDRN01058427">
    <property type="protein sequence ID" value="JAI65597.1"/>
    <property type="molecule type" value="Transcribed_RNA"/>
</dbReference>
<keyword evidence="2" id="KW-1015">Disulfide bond</keyword>
<dbReference type="GO" id="GO:0008234">
    <property type="term" value="F:cysteine-type peptidase activity"/>
    <property type="evidence" value="ECO:0007669"/>
    <property type="project" value="InterPro"/>
</dbReference>
<reference evidence="4" key="1">
    <citation type="submission" date="2015-09" db="EMBL/GenBank/DDBJ databases">
        <title>Scylla olivacea transcriptome.</title>
        <authorList>
            <person name="Ikhwanuddin M."/>
        </authorList>
    </citation>
    <scope>NUCLEOTIDE SEQUENCE</scope>
</reference>
<proteinExistence type="inferred from homology"/>
<dbReference type="EMBL" id="GDRN01058426">
    <property type="protein sequence ID" value="JAI65598.1"/>
    <property type="molecule type" value="Transcribed_RNA"/>
</dbReference>
<evidence type="ECO:0000256" key="1">
    <source>
        <dbReference type="ARBA" id="ARBA00008455"/>
    </source>
</evidence>
<dbReference type="Pfam" id="PF00112">
    <property type="entry name" value="Peptidase_C1"/>
    <property type="match status" value="1"/>
</dbReference>
<evidence type="ECO:0000313" key="4">
    <source>
        <dbReference type="EMBL" id="JAI65597.1"/>
    </source>
</evidence>
<dbReference type="SMART" id="SM00645">
    <property type="entry name" value="Pept_C1"/>
    <property type="match status" value="1"/>
</dbReference>